<comment type="caution">
    <text evidence="2">The sequence shown here is derived from an EMBL/GenBank/DDBJ whole genome shotgun (WGS) entry which is preliminary data.</text>
</comment>
<dbReference type="Proteomes" id="UP000271925">
    <property type="component" value="Unassembled WGS sequence"/>
</dbReference>
<evidence type="ECO:0000313" key="2">
    <source>
        <dbReference type="EMBL" id="RRB07804.1"/>
    </source>
</evidence>
<feature type="chain" id="PRO_5018236079" description="Lipoprotein" evidence="1">
    <location>
        <begin position="20"/>
        <end position="263"/>
    </location>
</feature>
<organism evidence="2 3">
    <name type="scientific">Larkinella rosea</name>
    <dbReference type="NCBI Taxonomy" id="2025312"/>
    <lineage>
        <taxon>Bacteria</taxon>
        <taxon>Pseudomonadati</taxon>
        <taxon>Bacteroidota</taxon>
        <taxon>Cytophagia</taxon>
        <taxon>Cytophagales</taxon>
        <taxon>Spirosomataceae</taxon>
        <taxon>Larkinella</taxon>
    </lineage>
</organism>
<keyword evidence="1" id="KW-0732">Signal</keyword>
<evidence type="ECO:0000256" key="1">
    <source>
        <dbReference type="SAM" id="SignalP"/>
    </source>
</evidence>
<gene>
    <name evidence="2" type="ORF">EHT25_08525</name>
</gene>
<accession>A0A3P1C4I0</accession>
<dbReference type="EMBL" id="RQJO01000007">
    <property type="protein sequence ID" value="RRB07804.1"/>
    <property type="molecule type" value="Genomic_DNA"/>
</dbReference>
<evidence type="ECO:0008006" key="4">
    <source>
        <dbReference type="Google" id="ProtNLM"/>
    </source>
</evidence>
<evidence type="ECO:0000313" key="3">
    <source>
        <dbReference type="Proteomes" id="UP000271925"/>
    </source>
</evidence>
<protein>
    <recommendedName>
        <fullName evidence="4">Lipoprotein</fullName>
    </recommendedName>
</protein>
<dbReference type="AlphaFoldDB" id="A0A3P1C4I0"/>
<feature type="signal peptide" evidence="1">
    <location>
        <begin position="1"/>
        <end position="19"/>
    </location>
</feature>
<reference evidence="2 3" key="1">
    <citation type="submission" date="2018-11" db="EMBL/GenBank/DDBJ databases">
        <authorList>
            <person name="Zhou Z."/>
            <person name="Wang G."/>
        </authorList>
    </citation>
    <scope>NUCLEOTIDE SEQUENCE [LARGE SCALE GENOMIC DNA]</scope>
    <source>
        <strain evidence="2 3">KCTC52004</strain>
    </source>
</reference>
<dbReference type="RefSeq" id="WP_124873254.1">
    <property type="nucleotide sequence ID" value="NZ_RQJO01000007.1"/>
</dbReference>
<sequence length="263" mass="29860">MNALLFRLCLLATACFLWGCDPDDNILVVSVYKGHTLQLVDHMSARSIGQYNHQAVLRFDGKTVSDYNVGFPLLPEQHPDWVIRNYDLEMSSPDQTPWTVYMSPKTFSRAEFDQMIACFEAKWSDFDTTLTNFRTPSYGKPGRIERIVYGEAPRELVFHPKKLRYQTVYGRKGEPEETFTIKPDGTWYFQIASNGDGSRFVANAANGMLMANNGQLIIEKPLVVDSPMLSVRPEMAGLSDSDYFQSFADSTGKPLLSVMKYPY</sequence>
<dbReference type="OrthoDB" id="930632at2"/>
<name>A0A3P1C4I0_9BACT</name>
<keyword evidence="3" id="KW-1185">Reference proteome</keyword>
<proteinExistence type="predicted"/>